<comment type="caution">
    <text evidence="2">The sequence shown here is derived from an EMBL/GenBank/DDBJ whole genome shotgun (WGS) entry which is preliminary data.</text>
</comment>
<dbReference type="EMBL" id="JARBHB010000010">
    <property type="protein sequence ID" value="KAJ8873627.1"/>
    <property type="molecule type" value="Genomic_DNA"/>
</dbReference>
<dbReference type="Proteomes" id="UP001159363">
    <property type="component" value="Chromosome 9"/>
</dbReference>
<reference evidence="2 3" key="1">
    <citation type="submission" date="2023-02" db="EMBL/GenBank/DDBJ databases">
        <title>LHISI_Scaffold_Assembly.</title>
        <authorList>
            <person name="Stuart O.P."/>
            <person name="Cleave R."/>
            <person name="Magrath M.J.L."/>
            <person name="Mikheyev A.S."/>
        </authorList>
    </citation>
    <scope>NUCLEOTIDE SEQUENCE [LARGE SCALE GENOMIC DNA]</scope>
    <source>
        <strain evidence="2">Daus_M_001</strain>
        <tissue evidence="2">Leg muscle</tissue>
    </source>
</reference>
<feature type="non-terminal residue" evidence="2">
    <location>
        <position position="953"/>
    </location>
</feature>
<feature type="compositionally biased region" description="Basic and acidic residues" evidence="1">
    <location>
        <begin position="190"/>
        <end position="201"/>
    </location>
</feature>
<evidence type="ECO:0000313" key="2">
    <source>
        <dbReference type="EMBL" id="KAJ8873627.1"/>
    </source>
</evidence>
<feature type="region of interest" description="Disordered" evidence="1">
    <location>
        <begin position="177"/>
        <end position="239"/>
    </location>
</feature>
<name>A0ABQ9GNM0_9NEOP</name>
<evidence type="ECO:0000256" key="1">
    <source>
        <dbReference type="SAM" id="MobiDB-lite"/>
    </source>
</evidence>
<accession>A0ABQ9GNM0</accession>
<organism evidence="2 3">
    <name type="scientific">Dryococelus australis</name>
    <dbReference type="NCBI Taxonomy" id="614101"/>
    <lineage>
        <taxon>Eukaryota</taxon>
        <taxon>Metazoa</taxon>
        <taxon>Ecdysozoa</taxon>
        <taxon>Arthropoda</taxon>
        <taxon>Hexapoda</taxon>
        <taxon>Insecta</taxon>
        <taxon>Pterygota</taxon>
        <taxon>Neoptera</taxon>
        <taxon>Polyneoptera</taxon>
        <taxon>Phasmatodea</taxon>
        <taxon>Verophasmatodea</taxon>
        <taxon>Anareolatae</taxon>
        <taxon>Phasmatidae</taxon>
        <taxon>Eurycanthinae</taxon>
        <taxon>Dryococelus</taxon>
    </lineage>
</organism>
<keyword evidence="3" id="KW-1185">Reference proteome</keyword>
<gene>
    <name evidence="2" type="ORF">PR048_024445</name>
</gene>
<sequence>MAVPSDRAQQAAGHREHTLGACTRLDSRRTYALTYRKGTRRHPSATTDDHANYKLTSKEIQRPMTMQSSHGIAPRFFARGNRGGRCRWSAGFLGNLPFPPTLAFPCCSILTSLHPDRLSRPRWTRLRSTWHSCEETQEEITARRSVVASTTIAGWRNRRNCETWVALKNEVLRADEGEMSREQSSAGIQGREKRQIPEKTLRPAASSGVVPTHENSGVPPVGTRTRCAPMGGEQSNRSANLAGLSNMSQEPDDGAEGGATYRIVVPIEDARKALGIIQHYCTGRGIVPDDAVGRRVFSGISRFPRPPSFRCRPIFTSITLIGSQDLAVKSRPNLFTHSLLQIFMAYTFEPVHRFEVKGHSNKLYLRILLLVTRRFHGFIRPLCIPTSSSAYWSLSCVFIGCCPVPGRYGIRKVLPCKSAIGSEACRAGLINCDPIAKAIDSKLQCQTASPDFVIIGFSGSPPIMVANLKTYSPRKSSVYRELGSQDLAVMSRPNLYLLYLYAIHAKVSTFQRHLILRGGHGGRVVSLLASHQGDPGSIPGRITPDFRMWESCRTMPLVGGSSRGSPVSPALSFRRSLLHTHLNHPHRLSRPRFKINDKDQNTIYLLTFKSALFTENSQYIGFSWYAPLKVEQKNVFFFLLNIRDNTWKGTMTPRTVISNAYPTQHLKTVMAAVAERLASSPPTKANRVQSPAGSRDFRKWESCWTMPSVGGFSRGSPVSPRPFIPVPLHINFNYTHRLSRPRCYEPPKSLHSLTSPQIEFQNFPLPACSHGCRNKRCHAMTSLKLHFRPSPYCDTQNLEKVETAYRQGHDLPVAIESAMSVLESCIDICAAEICLICPKLSQMLKSWNFRVPRRKRLGAWYDTLKTGMYAKKLVRLTPIVPPWGACDLEADTRLRVLIGRARTDADWLYVHLGRSHKSDEALGVHVSVACISLPRFLTLNAQPHSHLQERFRD</sequence>
<evidence type="ECO:0000313" key="3">
    <source>
        <dbReference type="Proteomes" id="UP001159363"/>
    </source>
</evidence>
<proteinExistence type="predicted"/>
<protein>
    <submittedName>
        <fullName evidence="2">Uncharacterized protein</fullName>
    </submittedName>
</protein>